<feature type="domain" description="Ketosynthase family 3 (KS3)" evidence="4">
    <location>
        <begin position="12"/>
        <end position="436"/>
    </location>
</feature>
<evidence type="ECO:0000259" key="4">
    <source>
        <dbReference type="PROSITE" id="PS52004"/>
    </source>
</evidence>
<dbReference type="CDD" id="cd00834">
    <property type="entry name" value="KAS_I_II"/>
    <property type="match status" value="1"/>
</dbReference>
<dbReference type="GO" id="GO:0004315">
    <property type="term" value="F:3-oxoacyl-[acyl-carrier-protein] synthase activity"/>
    <property type="evidence" value="ECO:0007669"/>
    <property type="project" value="UniProtKB-EC"/>
</dbReference>
<dbReference type="InterPro" id="IPR014031">
    <property type="entry name" value="Ketoacyl_synth_C"/>
</dbReference>
<dbReference type="InterPro" id="IPR014030">
    <property type="entry name" value="Ketoacyl_synth_N"/>
</dbReference>
<dbReference type="AlphaFoldDB" id="A0A517R0E8"/>
<dbReference type="EMBL" id="CP036268">
    <property type="protein sequence ID" value="QDT37369.1"/>
    <property type="molecule type" value="Genomic_DNA"/>
</dbReference>
<dbReference type="Pfam" id="PF02801">
    <property type="entry name" value="Ketoacyl-synt_C"/>
    <property type="match status" value="1"/>
</dbReference>
<reference evidence="5 6" key="1">
    <citation type="submission" date="2019-02" db="EMBL/GenBank/DDBJ databases">
        <title>Deep-cultivation of Planctomycetes and their phenomic and genomic characterization uncovers novel biology.</title>
        <authorList>
            <person name="Wiegand S."/>
            <person name="Jogler M."/>
            <person name="Boedeker C."/>
            <person name="Pinto D."/>
            <person name="Vollmers J."/>
            <person name="Rivas-Marin E."/>
            <person name="Kohn T."/>
            <person name="Peeters S.H."/>
            <person name="Heuer A."/>
            <person name="Rast P."/>
            <person name="Oberbeckmann S."/>
            <person name="Bunk B."/>
            <person name="Jeske O."/>
            <person name="Meyerdierks A."/>
            <person name="Storesund J.E."/>
            <person name="Kallscheuer N."/>
            <person name="Luecker S."/>
            <person name="Lage O.M."/>
            <person name="Pohl T."/>
            <person name="Merkel B.J."/>
            <person name="Hornburger P."/>
            <person name="Mueller R.-W."/>
            <person name="Bruemmer F."/>
            <person name="Labrenz M."/>
            <person name="Spormann A.M."/>
            <person name="Op den Camp H."/>
            <person name="Overmann J."/>
            <person name="Amann R."/>
            <person name="Jetten M.S.M."/>
            <person name="Mascher T."/>
            <person name="Medema M.H."/>
            <person name="Devos D.P."/>
            <person name="Kaster A.-K."/>
            <person name="Ovreas L."/>
            <person name="Rohde M."/>
            <person name="Galperin M.Y."/>
            <person name="Jogler C."/>
        </authorList>
    </citation>
    <scope>NUCLEOTIDE SEQUENCE [LARGE SCALE GENOMIC DNA]</scope>
    <source>
        <strain evidence="5 6">Pan189</strain>
    </source>
</reference>
<evidence type="ECO:0000313" key="6">
    <source>
        <dbReference type="Proteomes" id="UP000317318"/>
    </source>
</evidence>
<dbReference type="PROSITE" id="PS52004">
    <property type="entry name" value="KS3_2"/>
    <property type="match status" value="1"/>
</dbReference>
<dbReference type="SUPFAM" id="SSF53901">
    <property type="entry name" value="Thiolase-like"/>
    <property type="match status" value="2"/>
</dbReference>
<keyword evidence="6" id="KW-1185">Reference proteome</keyword>
<dbReference type="PANTHER" id="PTHR11712:SF336">
    <property type="entry name" value="3-OXOACYL-[ACYL-CARRIER-PROTEIN] SYNTHASE, MITOCHONDRIAL"/>
    <property type="match status" value="1"/>
</dbReference>
<dbReference type="PANTHER" id="PTHR11712">
    <property type="entry name" value="POLYKETIDE SYNTHASE-RELATED"/>
    <property type="match status" value="1"/>
</dbReference>
<keyword evidence="5" id="KW-0012">Acyltransferase</keyword>
<dbReference type="Proteomes" id="UP000317318">
    <property type="component" value="Chromosome"/>
</dbReference>
<accession>A0A517R0E8</accession>
<dbReference type="EC" id="2.3.1.179" evidence="5"/>
<dbReference type="InterPro" id="IPR016039">
    <property type="entry name" value="Thiolase-like"/>
</dbReference>
<sequence length="437" mass="46107">MSGSHSVVGSEPRRVVVSGIGVVSPIGIGVDAFWDSLAAGRSGIGYLSAFATEHLPTRLAAEVKDFDPLRLIPEKRKYLKVMSRDVQLGVAAATLAMEEAELVKGDVDPARLGVVFGAGRMSPDPSGLFRAVSACRANGSDELDLSRFGSEGLAEIEPLWLISQLPNMAACHVSIDYDAQGPNNTITCREASALLALEESVHAIRRGRADVMIVGGCGSAIHPVDIAKLSLYDSLSRRSDDPAHACRPFDFERDGTIVGESAAAFVVEDYEHARARGADIFGEILGVGSGCDGKGFANGASGMGLVRAINSAIRQAQIGPKDLGHINAHGKSTQRDDLVEARAYHRALGDSADVLPLTALKSYFGHCDSGSGAVELAGSLLAMRHGALPRTLNYDTPDPRCRLNVVHDEPYRLRTSAALTANRTSSGQSVAAVVRAV</sequence>
<dbReference type="OrthoDB" id="292158at2"/>
<proteinExistence type="inferred from homology"/>
<dbReference type="GO" id="GO:0005829">
    <property type="term" value="C:cytosol"/>
    <property type="evidence" value="ECO:0007669"/>
    <property type="project" value="TreeGrafter"/>
</dbReference>
<organism evidence="5 6">
    <name type="scientific">Stratiformator vulcanicus</name>
    <dbReference type="NCBI Taxonomy" id="2527980"/>
    <lineage>
        <taxon>Bacteria</taxon>
        <taxon>Pseudomonadati</taxon>
        <taxon>Planctomycetota</taxon>
        <taxon>Planctomycetia</taxon>
        <taxon>Planctomycetales</taxon>
        <taxon>Planctomycetaceae</taxon>
        <taxon>Stratiformator</taxon>
    </lineage>
</organism>
<keyword evidence="2 3" id="KW-0808">Transferase</keyword>
<dbReference type="Pfam" id="PF00109">
    <property type="entry name" value="ketoacyl-synt"/>
    <property type="match status" value="1"/>
</dbReference>
<dbReference type="KEGG" id="svp:Pan189_17430"/>
<evidence type="ECO:0000256" key="2">
    <source>
        <dbReference type="ARBA" id="ARBA00022679"/>
    </source>
</evidence>
<evidence type="ECO:0000313" key="5">
    <source>
        <dbReference type="EMBL" id="QDT37369.1"/>
    </source>
</evidence>
<gene>
    <name evidence="5" type="primary">fabF_1</name>
    <name evidence="5" type="ORF">Pan189_17430</name>
</gene>
<name>A0A517R0E8_9PLAN</name>
<dbReference type="GO" id="GO:0006633">
    <property type="term" value="P:fatty acid biosynthetic process"/>
    <property type="evidence" value="ECO:0007669"/>
    <property type="project" value="TreeGrafter"/>
</dbReference>
<dbReference type="Gene3D" id="3.40.47.10">
    <property type="match status" value="2"/>
</dbReference>
<dbReference type="InterPro" id="IPR000794">
    <property type="entry name" value="Beta-ketoacyl_synthase"/>
</dbReference>
<evidence type="ECO:0000256" key="1">
    <source>
        <dbReference type="ARBA" id="ARBA00008467"/>
    </source>
</evidence>
<dbReference type="SMART" id="SM00825">
    <property type="entry name" value="PKS_KS"/>
    <property type="match status" value="1"/>
</dbReference>
<dbReference type="InterPro" id="IPR020841">
    <property type="entry name" value="PKS_Beta-ketoAc_synthase_dom"/>
</dbReference>
<evidence type="ECO:0000256" key="3">
    <source>
        <dbReference type="RuleBase" id="RU003694"/>
    </source>
</evidence>
<comment type="similarity">
    <text evidence="1 3">Belongs to the thiolase-like superfamily. Beta-ketoacyl-ACP synthases family.</text>
</comment>
<protein>
    <submittedName>
        <fullName evidence="5">3-oxoacyl-[acyl-carrier-protein] synthase 2</fullName>
        <ecNumber evidence="5">2.3.1.179</ecNumber>
    </submittedName>
</protein>
<dbReference type="RefSeq" id="WP_145363487.1">
    <property type="nucleotide sequence ID" value="NZ_CP036268.1"/>
</dbReference>